<feature type="region of interest" description="Disordered" evidence="1">
    <location>
        <begin position="147"/>
        <end position="170"/>
    </location>
</feature>
<feature type="signal peptide" evidence="2">
    <location>
        <begin position="1"/>
        <end position="25"/>
    </location>
</feature>
<evidence type="ECO:0000256" key="2">
    <source>
        <dbReference type="SAM" id="SignalP"/>
    </source>
</evidence>
<protein>
    <submittedName>
        <fullName evidence="3">Uncharacterized protein</fullName>
    </submittedName>
</protein>
<keyword evidence="2" id="KW-0732">Signal</keyword>
<evidence type="ECO:0000313" key="3">
    <source>
        <dbReference type="EMBL" id="KAF9456474.1"/>
    </source>
</evidence>
<organism evidence="3 4">
    <name type="scientific">Collybia nuda</name>
    <dbReference type="NCBI Taxonomy" id="64659"/>
    <lineage>
        <taxon>Eukaryota</taxon>
        <taxon>Fungi</taxon>
        <taxon>Dikarya</taxon>
        <taxon>Basidiomycota</taxon>
        <taxon>Agaricomycotina</taxon>
        <taxon>Agaricomycetes</taxon>
        <taxon>Agaricomycetidae</taxon>
        <taxon>Agaricales</taxon>
        <taxon>Tricholomatineae</taxon>
        <taxon>Clitocybaceae</taxon>
        <taxon>Collybia</taxon>
    </lineage>
</organism>
<gene>
    <name evidence="3" type="ORF">BDZ94DRAFT_1241512</name>
</gene>
<sequence length="237" mass="26391">MVFNRFRSLLVVLPLALSAFAQVATNNVYIISNAETPALDLPGLTTVGRYRAYECLPALLAPLDIGLVISCPYDPESRLCLSTNSTAAPIATSLGLTVNTTCGADEDSEDDCVGDLIKSFKLTSTQAILVVWDISAIEDLFENLDINDDFGDDEDEDDDEDEYEDEFDDDNRESHHDLIITVVGHHITSMASQNCPGTDQQAPGTFRRSLKKRSLMKQKKRQINSHRFMSRIAKRHY</sequence>
<feature type="chain" id="PRO_5040132559" evidence="2">
    <location>
        <begin position="26"/>
        <end position="237"/>
    </location>
</feature>
<reference evidence="3" key="1">
    <citation type="submission" date="2020-11" db="EMBL/GenBank/DDBJ databases">
        <authorList>
            <consortium name="DOE Joint Genome Institute"/>
            <person name="Ahrendt S."/>
            <person name="Riley R."/>
            <person name="Andreopoulos W."/>
            <person name="Labutti K."/>
            <person name="Pangilinan J."/>
            <person name="Ruiz-Duenas F.J."/>
            <person name="Barrasa J.M."/>
            <person name="Sanchez-Garcia M."/>
            <person name="Camarero S."/>
            <person name="Miyauchi S."/>
            <person name="Serrano A."/>
            <person name="Linde D."/>
            <person name="Babiker R."/>
            <person name="Drula E."/>
            <person name="Ayuso-Fernandez I."/>
            <person name="Pacheco R."/>
            <person name="Padilla G."/>
            <person name="Ferreira P."/>
            <person name="Barriuso J."/>
            <person name="Kellner H."/>
            <person name="Castanera R."/>
            <person name="Alfaro M."/>
            <person name="Ramirez L."/>
            <person name="Pisabarro A.G."/>
            <person name="Kuo A."/>
            <person name="Tritt A."/>
            <person name="Lipzen A."/>
            <person name="He G."/>
            <person name="Yan M."/>
            <person name="Ng V."/>
            <person name="Cullen D."/>
            <person name="Martin F."/>
            <person name="Rosso M.-N."/>
            <person name="Henrissat B."/>
            <person name="Hibbett D."/>
            <person name="Martinez A.T."/>
            <person name="Grigoriev I.V."/>
        </authorList>
    </citation>
    <scope>NUCLEOTIDE SEQUENCE</scope>
    <source>
        <strain evidence="3">CBS 247.69</strain>
    </source>
</reference>
<accession>A0A9P6CCW3</accession>
<dbReference type="AlphaFoldDB" id="A0A9P6CCW3"/>
<dbReference type="EMBL" id="MU150423">
    <property type="protein sequence ID" value="KAF9456474.1"/>
    <property type="molecule type" value="Genomic_DNA"/>
</dbReference>
<proteinExistence type="predicted"/>
<dbReference type="Proteomes" id="UP000807353">
    <property type="component" value="Unassembled WGS sequence"/>
</dbReference>
<evidence type="ECO:0000313" key="4">
    <source>
        <dbReference type="Proteomes" id="UP000807353"/>
    </source>
</evidence>
<dbReference type="OrthoDB" id="425925at2759"/>
<keyword evidence="4" id="KW-1185">Reference proteome</keyword>
<evidence type="ECO:0000256" key="1">
    <source>
        <dbReference type="SAM" id="MobiDB-lite"/>
    </source>
</evidence>
<comment type="caution">
    <text evidence="3">The sequence shown here is derived from an EMBL/GenBank/DDBJ whole genome shotgun (WGS) entry which is preliminary data.</text>
</comment>
<name>A0A9P6CCW3_9AGAR</name>